<dbReference type="Proteomes" id="UP000789366">
    <property type="component" value="Unassembled WGS sequence"/>
</dbReference>
<reference evidence="1" key="1">
    <citation type="submission" date="2021-06" db="EMBL/GenBank/DDBJ databases">
        <authorList>
            <person name="Kallberg Y."/>
            <person name="Tangrot J."/>
            <person name="Rosling A."/>
        </authorList>
    </citation>
    <scope>NUCLEOTIDE SEQUENCE</scope>
    <source>
        <strain evidence="1">28 12/20/2015</strain>
    </source>
</reference>
<feature type="non-terminal residue" evidence="1">
    <location>
        <position position="1"/>
    </location>
</feature>
<accession>A0ACA9NY91</accession>
<evidence type="ECO:0000313" key="2">
    <source>
        <dbReference type="Proteomes" id="UP000789366"/>
    </source>
</evidence>
<organism evidence="1 2">
    <name type="scientific">Cetraspora pellucida</name>
    <dbReference type="NCBI Taxonomy" id="1433469"/>
    <lineage>
        <taxon>Eukaryota</taxon>
        <taxon>Fungi</taxon>
        <taxon>Fungi incertae sedis</taxon>
        <taxon>Mucoromycota</taxon>
        <taxon>Glomeromycotina</taxon>
        <taxon>Glomeromycetes</taxon>
        <taxon>Diversisporales</taxon>
        <taxon>Gigasporaceae</taxon>
        <taxon>Cetraspora</taxon>
    </lineage>
</organism>
<name>A0ACA9NY91_9GLOM</name>
<keyword evidence="2" id="KW-1185">Reference proteome</keyword>
<gene>
    <name evidence="1" type="ORF">SPELUC_LOCUS10209</name>
</gene>
<feature type="non-terminal residue" evidence="1">
    <location>
        <position position="107"/>
    </location>
</feature>
<evidence type="ECO:0000313" key="1">
    <source>
        <dbReference type="EMBL" id="CAG8682055.1"/>
    </source>
</evidence>
<proteinExistence type="predicted"/>
<sequence length="107" mass="12637">NSRHSSVLTFDNNDDNDYGTVIFRSRSYDERRFIIRGIKAKYVKKSHIEPFYSSLVERFGRNLNTFHNKIIIVCQENASVKDEARLNNMIIFVRESNLIPFLSLETY</sequence>
<comment type="caution">
    <text evidence="1">The sequence shown here is derived from an EMBL/GenBank/DDBJ whole genome shotgun (WGS) entry which is preliminary data.</text>
</comment>
<dbReference type="EMBL" id="CAJVPW010018508">
    <property type="protein sequence ID" value="CAG8682055.1"/>
    <property type="molecule type" value="Genomic_DNA"/>
</dbReference>
<protein>
    <submittedName>
        <fullName evidence="1">6552_t:CDS:1</fullName>
    </submittedName>
</protein>